<sequence length="212" mass="23207">MASFWRTQRHMLQVARPIAVRMAQVVCVSILIGDNVAQVQRAEGTSMMPTLALRGDIVVVVRPALCARWRAWRGETDAGGVKGKGKGSMLRLGDLVVATSVTHPDRQVLKRVLGLEGDTVLLDPRASSCETEPWLDSTREEDLDEEVGPPEHGAARYITVPRGHMWLVGDNLPMSNDSRHYGPVPLGLLKGVVVAKVVPEMHWLGSNLEPLP</sequence>
<keyword evidence="12" id="KW-1185">Reference proteome</keyword>
<dbReference type="PANTHER" id="PTHR12383">
    <property type="entry name" value="PROTEASE FAMILY S26 MITOCHONDRIAL INNER MEMBRANE PROTEASE-RELATED"/>
    <property type="match status" value="1"/>
</dbReference>
<dbReference type="OrthoDB" id="308440at2759"/>
<keyword evidence="4 8" id="KW-0496">Mitochondrion</keyword>
<dbReference type="InterPro" id="IPR019533">
    <property type="entry name" value="Peptidase_S26"/>
</dbReference>
<reference evidence="11 12" key="1">
    <citation type="journal article" date="2018" name="Mol. Biol. Evol.">
        <title>Broad Genomic Sampling Reveals a Smut Pathogenic Ancestry of the Fungal Clade Ustilaginomycotina.</title>
        <authorList>
            <person name="Kijpornyongpan T."/>
            <person name="Mondo S.J."/>
            <person name="Barry K."/>
            <person name="Sandor L."/>
            <person name="Lee J."/>
            <person name="Lipzen A."/>
            <person name="Pangilinan J."/>
            <person name="LaButti K."/>
            <person name="Hainaut M."/>
            <person name="Henrissat B."/>
            <person name="Grigoriev I.V."/>
            <person name="Spatafora J.W."/>
            <person name="Aime M.C."/>
        </authorList>
    </citation>
    <scope>NUCLEOTIDE SEQUENCE [LARGE SCALE GENOMIC DNA]</scope>
    <source>
        <strain evidence="11 12">MCA 4186</strain>
    </source>
</reference>
<evidence type="ECO:0000256" key="9">
    <source>
        <dbReference type="SAM" id="MobiDB-lite"/>
    </source>
</evidence>
<gene>
    <name evidence="11" type="ORF">FA09DRAFT_360732</name>
</gene>
<accession>A0A316Z8L9</accession>
<keyword evidence="8" id="KW-0645">Protease</keyword>
<keyword evidence="3 8" id="KW-0378">Hydrolase</keyword>
<protein>
    <recommendedName>
        <fullName evidence="8">Mitochondrial inner membrane protease subunit</fullName>
        <ecNumber evidence="8">3.4.21.-</ecNumber>
    </recommendedName>
</protein>
<dbReference type="STRING" id="58919.A0A316Z8L9"/>
<dbReference type="RefSeq" id="XP_025598200.1">
    <property type="nucleotide sequence ID" value="XM_025745265.1"/>
</dbReference>
<evidence type="ECO:0000256" key="5">
    <source>
        <dbReference type="ARBA" id="ARBA00023136"/>
    </source>
</evidence>
<feature type="active site" evidence="7">
    <location>
        <position position="110"/>
    </location>
</feature>
<dbReference type="InterPro" id="IPR052064">
    <property type="entry name" value="Mito_IMP1_subunit"/>
</dbReference>
<keyword evidence="5" id="KW-0472">Membrane</keyword>
<evidence type="ECO:0000256" key="3">
    <source>
        <dbReference type="ARBA" id="ARBA00022801"/>
    </source>
</evidence>
<dbReference type="PANTHER" id="PTHR12383:SF16">
    <property type="entry name" value="MITOCHONDRIAL INNER MEMBRANE PROTEASE SUBUNIT 1"/>
    <property type="match status" value="1"/>
</dbReference>
<evidence type="ECO:0000256" key="6">
    <source>
        <dbReference type="ARBA" id="ARBA00038445"/>
    </source>
</evidence>
<proteinExistence type="inferred from homology"/>
<dbReference type="NCBIfam" id="TIGR02227">
    <property type="entry name" value="sigpep_I_bact"/>
    <property type="match status" value="1"/>
</dbReference>
<dbReference type="GeneID" id="37272809"/>
<evidence type="ECO:0000256" key="2">
    <source>
        <dbReference type="ARBA" id="ARBA00022792"/>
    </source>
</evidence>
<dbReference type="GO" id="GO:0006465">
    <property type="term" value="P:signal peptide processing"/>
    <property type="evidence" value="ECO:0007669"/>
    <property type="project" value="InterPro"/>
</dbReference>
<dbReference type="InterPro" id="IPR036286">
    <property type="entry name" value="LexA/Signal_pep-like_sf"/>
</dbReference>
<dbReference type="Pfam" id="PF10502">
    <property type="entry name" value="Peptidase_S26"/>
    <property type="match status" value="1"/>
</dbReference>
<feature type="compositionally biased region" description="Acidic residues" evidence="9">
    <location>
        <begin position="139"/>
        <end position="148"/>
    </location>
</feature>
<evidence type="ECO:0000313" key="12">
    <source>
        <dbReference type="Proteomes" id="UP000245946"/>
    </source>
</evidence>
<dbReference type="CDD" id="cd06530">
    <property type="entry name" value="S26_SPase_I"/>
    <property type="match status" value="1"/>
</dbReference>
<dbReference type="PRINTS" id="PR00727">
    <property type="entry name" value="LEADERPTASE"/>
</dbReference>
<name>A0A316Z8L9_9BASI</name>
<comment type="similarity">
    <text evidence="6">Belongs to the peptidase S26 family. IMP1 subfamily.</text>
</comment>
<dbReference type="GO" id="GO:0006627">
    <property type="term" value="P:protein processing involved in protein targeting to mitochondrion"/>
    <property type="evidence" value="ECO:0007669"/>
    <property type="project" value="TreeGrafter"/>
</dbReference>
<dbReference type="AlphaFoldDB" id="A0A316Z8L9"/>
<evidence type="ECO:0000313" key="11">
    <source>
        <dbReference type="EMBL" id="PWN97921.1"/>
    </source>
</evidence>
<evidence type="ECO:0000256" key="7">
    <source>
        <dbReference type="PIRSR" id="PIRSR600223-1"/>
    </source>
</evidence>
<keyword evidence="2 8" id="KW-0999">Mitochondrion inner membrane</keyword>
<dbReference type="EMBL" id="KZ819293">
    <property type="protein sequence ID" value="PWN97921.1"/>
    <property type="molecule type" value="Genomic_DNA"/>
</dbReference>
<dbReference type="InterPro" id="IPR000223">
    <property type="entry name" value="Pept_S26A_signal_pept_1"/>
</dbReference>
<comment type="subcellular location">
    <subcellularLocation>
        <location evidence="1 8">Mitochondrion inner membrane</location>
    </subcellularLocation>
</comment>
<evidence type="ECO:0000256" key="8">
    <source>
        <dbReference type="RuleBase" id="RU362041"/>
    </source>
</evidence>
<evidence type="ECO:0000256" key="4">
    <source>
        <dbReference type="ARBA" id="ARBA00023128"/>
    </source>
</evidence>
<evidence type="ECO:0000259" key="10">
    <source>
        <dbReference type="Pfam" id="PF10502"/>
    </source>
</evidence>
<feature type="domain" description="Peptidase S26" evidence="10">
    <location>
        <begin position="20"/>
        <end position="195"/>
    </location>
</feature>
<dbReference type="Proteomes" id="UP000245946">
    <property type="component" value="Unassembled WGS sequence"/>
</dbReference>
<dbReference type="Gene3D" id="2.10.109.10">
    <property type="entry name" value="Umud Fragment, subunit A"/>
    <property type="match status" value="1"/>
</dbReference>
<feature type="active site" evidence="7">
    <location>
        <position position="46"/>
    </location>
</feature>
<feature type="region of interest" description="Disordered" evidence="9">
    <location>
        <begin position="131"/>
        <end position="151"/>
    </location>
</feature>
<organism evidence="11 12">
    <name type="scientific">Tilletiopsis washingtonensis</name>
    <dbReference type="NCBI Taxonomy" id="58919"/>
    <lineage>
        <taxon>Eukaryota</taxon>
        <taxon>Fungi</taxon>
        <taxon>Dikarya</taxon>
        <taxon>Basidiomycota</taxon>
        <taxon>Ustilaginomycotina</taxon>
        <taxon>Exobasidiomycetes</taxon>
        <taxon>Entylomatales</taxon>
        <taxon>Entylomatales incertae sedis</taxon>
        <taxon>Tilletiopsis</taxon>
    </lineage>
</organism>
<evidence type="ECO:0000256" key="1">
    <source>
        <dbReference type="ARBA" id="ARBA00004273"/>
    </source>
</evidence>
<dbReference type="EC" id="3.4.21.-" evidence="8"/>
<dbReference type="SUPFAM" id="SSF51306">
    <property type="entry name" value="LexA/Signal peptidase"/>
    <property type="match status" value="1"/>
</dbReference>
<dbReference type="GO" id="GO:0004252">
    <property type="term" value="F:serine-type endopeptidase activity"/>
    <property type="evidence" value="ECO:0007669"/>
    <property type="project" value="InterPro"/>
</dbReference>
<dbReference type="GO" id="GO:0042720">
    <property type="term" value="C:mitochondrial inner membrane peptidase complex"/>
    <property type="evidence" value="ECO:0007669"/>
    <property type="project" value="TreeGrafter"/>
</dbReference>